<gene>
    <name evidence="4" type="primary">LOC117216477</name>
</gene>
<organism evidence="3 4">
    <name type="scientific">Bombus bifarius</name>
    <dbReference type="NCBI Taxonomy" id="103933"/>
    <lineage>
        <taxon>Eukaryota</taxon>
        <taxon>Metazoa</taxon>
        <taxon>Ecdysozoa</taxon>
        <taxon>Arthropoda</taxon>
        <taxon>Hexapoda</taxon>
        <taxon>Insecta</taxon>
        <taxon>Pterygota</taxon>
        <taxon>Neoptera</taxon>
        <taxon>Endopterygota</taxon>
        <taxon>Hymenoptera</taxon>
        <taxon>Apocrita</taxon>
        <taxon>Aculeata</taxon>
        <taxon>Apoidea</taxon>
        <taxon>Anthophila</taxon>
        <taxon>Apidae</taxon>
        <taxon>Bombus</taxon>
        <taxon>Pyrobombus</taxon>
    </lineage>
</organism>
<dbReference type="KEGG" id="bbif:117216477"/>
<sequence>MSQRLVCALLTTSVLCCALADNNEFAAAPEFVKKQLTKDKLLTDVVRAKNSSKTPYLYSVVSDNAQHEQKNLDKYSRTIINQRLKSDSRDNFSCCGSKYGSNSSTRPDSYHSRIPVDNGRYQTKFAERLPTDRYGWQTHGPPPGLSGRPGSGSYAGTAFYEGSHTGDRFGPRPSYGSEGSRKPGSYDSGGGYGYAGSGFGGYSFNRPTGYGGDYGISGTFANGDEFGSVEPNRPDGHPPPHPNINAQKAVALKALAGVALIGAAAALATNPVLLPLGVVSGRKKRSSLSIKDRNDYMNYILTNLKSNVTKNDEDGNKVSLSPTCVARVTCEIQKNYWINRKKDANFFKEISALEHRLKNLLLDNVHDDELVNMRIRRLVRAATIVAVNGDNCNAFTCTLVQIKTSKNLSVLKL</sequence>
<dbReference type="Proteomes" id="UP000515164">
    <property type="component" value="Unplaced"/>
</dbReference>
<dbReference type="AlphaFoldDB" id="A0A6P8MYW7"/>
<reference evidence="4" key="1">
    <citation type="submission" date="2025-08" db="UniProtKB">
        <authorList>
            <consortium name="RefSeq"/>
        </authorList>
    </citation>
    <scope>IDENTIFICATION</scope>
    <source>
        <tissue evidence="4">Muscle</tissue>
    </source>
</reference>
<evidence type="ECO:0000256" key="1">
    <source>
        <dbReference type="SAM" id="MobiDB-lite"/>
    </source>
</evidence>
<proteinExistence type="predicted"/>
<keyword evidence="3" id="KW-1185">Reference proteome</keyword>
<evidence type="ECO:0000256" key="2">
    <source>
        <dbReference type="SAM" id="SignalP"/>
    </source>
</evidence>
<dbReference type="GeneID" id="117216477"/>
<protein>
    <submittedName>
        <fullName evidence="4">Uncharacterized protein LOC117216477</fullName>
    </submittedName>
</protein>
<feature type="chain" id="PRO_5028026547" evidence="2">
    <location>
        <begin position="21"/>
        <end position="413"/>
    </location>
</feature>
<evidence type="ECO:0000313" key="4">
    <source>
        <dbReference type="RefSeq" id="XP_033319081.1"/>
    </source>
</evidence>
<accession>A0A6P8MYW7</accession>
<feature type="signal peptide" evidence="2">
    <location>
        <begin position="1"/>
        <end position="20"/>
    </location>
</feature>
<name>A0A6P8MYW7_9HYME</name>
<evidence type="ECO:0000313" key="3">
    <source>
        <dbReference type="Proteomes" id="UP000515164"/>
    </source>
</evidence>
<dbReference type="RefSeq" id="XP_033319081.1">
    <property type="nucleotide sequence ID" value="XM_033463190.1"/>
</dbReference>
<keyword evidence="2" id="KW-0732">Signal</keyword>
<feature type="region of interest" description="Disordered" evidence="1">
    <location>
        <begin position="132"/>
        <end position="184"/>
    </location>
</feature>
<feature type="region of interest" description="Disordered" evidence="1">
    <location>
        <begin position="222"/>
        <end position="244"/>
    </location>
</feature>